<dbReference type="GO" id="GO:0005737">
    <property type="term" value="C:cytoplasm"/>
    <property type="evidence" value="ECO:0007669"/>
    <property type="project" value="TreeGrafter"/>
</dbReference>
<feature type="domain" description="GST N-terminal" evidence="1">
    <location>
        <begin position="6"/>
        <end position="87"/>
    </location>
</feature>
<accession>A0A160TR00</accession>
<evidence type="ECO:0000313" key="2">
    <source>
        <dbReference type="EMBL" id="CUS50536.1"/>
    </source>
</evidence>
<dbReference type="EMBL" id="CZRL01000032">
    <property type="protein sequence ID" value="CUS50536.1"/>
    <property type="molecule type" value="Genomic_DNA"/>
</dbReference>
<dbReference type="AlphaFoldDB" id="A0A160TR00"/>
<sequence>MNGINKPVKLYITLTSPYARLARIVVLEKELDDKVEQIIAKTRQADSPYYQVNPSGRVPCLILSDGTRLEESQLVCSYLDHLDAAPRFEAPIGTEGLQVRRLEALARSLMDGVSVWIREGFRPVDERSPGIVSHEQARAARLIDVWENEIIDSVMQGDLNNMAQLTLITTLQLEQWNPDFKWREGHPRLVEWCDQLSDRPSLQETAPVL</sequence>
<dbReference type="Gene3D" id="3.40.30.10">
    <property type="entry name" value="Glutaredoxin"/>
    <property type="match status" value="1"/>
</dbReference>
<reference evidence="2" key="1">
    <citation type="submission" date="2015-10" db="EMBL/GenBank/DDBJ databases">
        <authorList>
            <person name="Gilbert D.G."/>
        </authorList>
    </citation>
    <scope>NUCLEOTIDE SEQUENCE</scope>
</reference>
<dbReference type="InterPro" id="IPR050983">
    <property type="entry name" value="GST_Omega/HSP26"/>
</dbReference>
<proteinExistence type="predicted"/>
<name>A0A160TR00_9ZZZZ</name>
<dbReference type="PANTHER" id="PTHR43968:SF6">
    <property type="entry name" value="GLUTATHIONE S-TRANSFERASE OMEGA"/>
    <property type="match status" value="1"/>
</dbReference>
<protein>
    <submittedName>
        <fullName evidence="2">Glutathione S-transferase family protein</fullName>
    </submittedName>
</protein>
<dbReference type="InterPro" id="IPR036282">
    <property type="entry name" value="Glutathione-S-Trfase_C_sf"/>
</dbReference>
<dbReference type="SUPFAM" id="SSF52833">
    <property type="entry name" value="Thioredoxin-like"/>
    <property type="match status" value="1"/>
</dbReference>
<dbReference type="PANTHER" id="PTHR43968">
    <property type="match status" value="1"/>
</dbReference>
<dbReference type="Gene3D" id="1.20.1050.10">
    <property type="match status" value="1"/>
</dbReference>
<evidence type="ECO:0000259" key="1">
    <source>
        <dbReference type="PROSITE" id="PS50404"/>
    </source>
</evidence>
<dbReference type="InterPro" id="IPR004045">
    <property type="entry name" value="Glutathione_S-Trfase_N"/>
</dbReference>
<dbReference type="InterPro" id="IPR036249">
    <property type="entry name" value="Thioredoxin-like_sf"/>
</dbReference>
<organism evidence="2">
    <name type="scientific">hydrothermal vent metagenome</name>
    <dbReference type="NCBI Taxonomy" id="652676"/>
    <lineage>
        <taxon>unclassified sequences</taxon>
        <taxon>metagenomes</taxon>
        <taxon>ecological metagenomes</taxon>
    </lineage>
</organism>
<dbReference type="Pfam" id="PF13409">
    <property type="entry name" value="GST_N_2"/>
    <property type="match status" value="1"/>
</dbReference>
<gene>
    <name evidence="2" type="ORF">MGWOODY_XGa116</name>
</gene>
<dbReference type="SUPFAM" id="SSF47616">
    <property type="entry name" value="GST C-terminal domain-like"/>
    <property type="match status" value="1"/>
</dbReference>
<dbReference type="GO" id="GO:0016740">
    <property type="term" value="F:transferase activity"/>
    <property type="evidence" value="ECO:0007669"/>
    <property type="project" value="UniProtKB-KW"/>
</dbReference>
<dbReference type="PROSITE" id="PS50404">
    <property type="entry name" value="GST_NTER"/>
    <property type="match status" value="1"/>
</dbReference>
<keyword evidence="2" id="KW-0808">Transferase</keyword>